<evidence type="ECO:0000313" key="1">
    <source>
        <dbReference type="EMBL" id="KAB1179930.1"/>
    </source>
</evidence>
<name>A0AAD3WUP8_PHODD</name>
<protein>
    <submittedName>
        <fullName evidence="1">Uncharacterized protein</fullName>
    </submittedName>
</protein>
<comment type="caution">
    <text evidence="1">The sequence shown here is derived from an EMBL/GenBank/DDBJ whole genome shotgun (WGS) entry which is preliminary data.</text>
</comment>
<dbReference type="Proteomes" id="UP000480943">
    <property type="component" value="Unassembled WGS sequence"/>
</dbReference>
<dbReference type="RefSeq" id="WP_151182861.1">
    <property type="nucleotide sequence ID" value="NZ_VZUQ01000068.1"/>
</dbReference>
<accession>A0AAD3WUP8</accession>
<proteinExistence type="predicted"/>
<organism evidence="1 2">
    <name type="scientific">Photobacterium damselae subsp. damselae</name>
    <name type="common">Listonella damsela</name>
    <dbReference type="NCBI Taxonomy" id="85581"/>
    <lineage>
        <taxon>Bacteria</taxon>
        <taxon>Pseudomonadati</taxon>
        <taxon>Pseudomonadota</taxon>
        <taxon>Gammaproteobacteria</taxon>
        <taxon>Vibrionales</taxon>
        <taxon>Vibrionaceae</taxon>
        <taxon>Photobacterium</taxon>
    </lineage>
</organism>
<evidence type="ECO:0000313" key="2">
    <source>
        <dbReference type="Proteomes" id="UP000480943"/>
    </source>
</evidence>
<dbReference type="AlphaFoldDB" id="A0AAD3WUP8"/>
<reference evidence="1 2" key="1">
    <citation type="submission" date="2019-09" db="EMBL/GenBank/DDBJ databases">
        <title>Photobacterium damselae subsp. damselae CDC-2227-81, a human clinical isolate.</title>
        <authorList>
            <person name="Osorio C.R."/>
        </authorList>
    </citation>
    <scope>NUCLEOTIDE SEQUENCE [LARGE SCALE GENOMIC DNA]</scope>
    <source>
        <strain evidence="1 2">CDC-2227-81</strain>
    </source>
</reference>
<dbReference type="EMBL" id="VZUQ01000068">
    <property type="protein sequence ID" value="KAB1179930.1"/>
    <property type="molecule type" value="Genomic_DNA"/>
</dbReference>
<gene>
    <name evidence="1" type="ORF">F6450_12155</name>
</gene>
<sequence>MNNKILPAINLFRSSLSKSGYVDIAGSQQLHVRFDANSDFVVGITFPEIAISEIGFSRLVNKWFSDTKNNKGLNRLIELKDTVHFVFAEDMRYTNFITETIKSGSDDWQLCTKFSQWMDAELEILFNQGVKMINQFILNTTVDQEVKPIKNHSLTGTRLDVSVVSCTGVLGLSDKELSMLCGLKPTRLLCVDIEVKYWGASRISDDDYQIRKILCRTGSSYVDIVSASMSVIRDSLHSMVLHERKLDGREKSGIKESVEDDLKAWIGLNI</sequence>